<evidence type="ECO:0000256" key="7">
    <source>
        <dbReference type="ARBA" id="ARBA00023237"/>
    </source>
</evidence>
<evidence type="ECO:0000256" key="10">
    <source>
        <dbReference type="SAM" id="SignalP"/>
    </source>
</evidence>
<keyword evidence="4 8" id="KW-0812">Transmembrane</keyword>
<dbReference type="SUPFAM" id="SSF49464">
    <property type="entry name" value="Carboxypeptidase regulatory domain-like"/>
    <property type="match status" value="1"/>
</dbReference>
<reference evidence="13 14" key="1">
    <citation type="submission" date="2021-03" db="EMBL/GenBank/DDBJ databases">
        <title>Fibrella sp. HMF5405 genome sequencing and assembly.</title>
        <authorList>
            <person name="Kang H."/>
            <person name="Kim H."/>
            <person name="Bae S."/>
            <person name="Joh K."/>
        </authorList>
    </citation>
    <scope>NUCLEOTIDE SEQUENCE [LARGE SCALE GENOMIC DNA]</scope>
    <source>
        <strain evidence="13 14">HMF5405</strain>
    </source>
</reference>
<proteinExistence type="inferred from homology"/>
<name>A0ABS3JHR7_9BACT</name>
<dbReference type="InterPro" id="IPR018247">
    <property type="entry name" value="EF_Hand_1_Ca_BS"/>
</dbReference>
<dbReference type="InterPro" id="IPR037066">
    <property type="entry name" value="Plug_dom_sf"/>
</dbReference>
<evidence type="ECO:0000256" key="2">
    <source>
        <dbReference type="ARBA" id="ARBA00022448"/>
    </source>
</evidence>
<feature type="domain" description="TonB-dependent receptor plug" evidence="12">
    <location>
        <begin position="133"/>
        <end position="256"/>
    </location>
</feature>
<keyword evidence="5 9" id="KW-0798">TonB box</keyword>
<feature type="signal peptide" evidence="10">
    <location>
        <begin position="1"/>
        <end position="22"/>
    </location>
</feature>
<evidence type="ECO:0000259" key="12">
    <source>
        <dbReference type="Pfam" id="PF07715"/>
    </source>
</evidence>
<dbReference type="InterPro" id="IPR023996">
    <property type="entry name" value="TonB-dep_OMP_SusC/RagA"/>
</dbReference>
<keyword evidence="3 8" id="KW-1134">Transmembrane beta strand</keyword>
<dbReference type="Pfam" id="PF07715">
    <property type="entry name" value="Plug"/>
    <property type="match status" value="1"/>
</dbReference>
<dbReference type="EMBL" id="JAFMYW010000003">
    <property type="protein sequence ID" value="MBO0949538.1"/>
    <property type="molecule type" value="Genomic_DNA"/>
</dbReference>
<evidence type="ECO:0000256" key="8">
    <source>
        <dbReference type="PROSITE-ProRule" id="PRU01360"/>
    </source>
</evidence>
<accession>A0ABS3JHR7</accession>
<keyword evidence="7 8" id="KW-0998">Cell outer membrane</keyword>
<dbReference type="Gene3D" id="2.40.170.20">
    <property type="entry name" value="TonB-dependent receptor, beta-barrel domain"/>
    <property type="match status" value="1"/>
</dbReference>
<dbReference type="SUPFAM" id="SSF56935">
    <property type="entry name" value="Porins"/>
    <property type="match status" value="1"/>
</dbReference>
<evidence type="ECO:0000256" key="4">
    <source>
        <dbReference type="ARBA" id="ARBA00022692"/>
    </source>
</evidence>
<comment type="similarity">
    <text evidence="8 9">Belongs to the TonB-dependent receptor family.</text>
</comment>
<feature type="domain" description="TonB-dependent receptor-like beta-barrel" evidence="11">
    <location>
        <begin position="480"/>
        <end position="864"/>
    </location>
</feature>
<dbReference type="InterPro" id="IPR012910">
    <property type="entry name" value="Plug_dom"/>
</dbReference>
<evidence type="ECO:0000256" key="6">
    <source>
        <dbReference type="ARBA" id="ARBA00023136"/>
    </source>
</evidence>
<protein>
    <submittedName>
        <fullName evidence="13">SusC/RagA family TonB-linked outer membrane protein</fullName>
    </submittedName>
</protein>
<dbReference type="InterPro" id="IPR008969">
    <property type="entry name" value="CarboxyPept-like_regulatory"/>
</dbReference>
<evidence type="ECO:0000256" key="5">
    <source>
        <dbReference type="ARBA" id="ARBA00023077"/>
    </source>
</evidence>
<comment type="caution">
    <text evidence="13">The sequence shown here is derived from an EMBL/GenBank/DDBJ whole genome shotgun (WGS) entry which is preliminary data.</text>
</comment>
<keyword evidence="14" id="KW-1185">Reference proteome</keyword>
<sequence length="1089" mass="121035">MKAVLHVVFIVGLLLSSLYAAAQTPAATGFSVRGKVRDAKDSTGLVGVTVAELDRDNRIIKGVTTDIDGNFVIRMTKENNFLSFSSIGYKTVRVAAQGRKVVSTFLESSANEMNEVVVRAAQTDNGLLSVSERNSTLAVAKIDAKALEEMQGTSIDQMLQGRLSGVDIAANSGDPGAGMQIRIRGTSSINSSVDPLIVVDGMPYETQIPSDFNFGAADELGYAQLLNIPPSDIKTISILKDAAATALWGSRAASGVVVITTKRGNVGKPVITYTFKGSVSQQPNAIPMLSGDQYSSLIPEEYMNRSGLPLNTQQVKEFQYDPNDPYWFNNYSNNTNWIDRITQIGNSLDHNLAISGGGEKARYYASLGYFSQKGTTIGTGLDRINTRINLDYNVSNRIRFRTDLAFTHSSNDRNYVNSSATQDLLRSIAYTKMPNMSVNEYNEFGVLTPNYFSPLNNIQGQYPATYNPVAMANSAKNTITTDRIIPHFQLQYDLKPNVWMLAVDVQFDINNTKSQSFLPQIATGQRYTSTSVNQAYDGDADVFGVITKSSLIYTPQFTNADHQFSSLWVLNTADNKSITQQASIPNTPSDLLQDVSNAGRQTASTIASSVFETRTVGLLWNVHYGYKGKYNVDVGVRGDGNSRFGPAYRYGVFPSISGKWTISDEPWMKGFTRYLDFLGLRASYGQTGNAPRYDYTFFGTYTTLPWSYLGSPAIVPSSMELQNLRWETLIGQNFGLNLIMFKRRITLDAELYKNRTNNLFFRGLQIPSYTGFNNVDMNVGTLDNQGWELNLGLTPYKTKNITIDLNMNIARNINVIREISDLYPRESGNITANGQYKSYIQENNPFGSFYGFRYKGVYKDEAATVARGRNGEPIITPDGQGVKMRFNYPATDYIFQPGDAIYEDINHDGNINYQDIVYLGNSNPAFSGGFGGSIGWRDRLKLTAFFNFRSDYDIVNGTRMSTTAMYSYDNQSTEVLSRWRKPGDVTNVPRALYGAGYNWLGSSRYVEDASFLRFRTVTLRYTFAKQVLDKLRLKALSGYLTVENLYTWSNYKGQNPEVSLRGNDPFRIAVDYSMTPPAKTVTLGLTASF</sequence>
<dbReference type="Proteomes" id="UP000664628">
    <property type="component" value="Unassembled WGS sequence"/>
</dbReference>
<dbReference type="InterPro" id="IPR039426">
    <property type="entry name" value="TonB-dep_rcpt-like"/>
</dbReference>
<keyword evidence="6 8" id="KW-0472">Membrane</keyword>
<dbReference type="NCBIfam" id="TIGR04057">
    <property type="entry name" value="SusC_RagA_signa"/>
    <property type="match status" value="1"/>
</dbReference>
<keyword evidence="2 8" id="KW-0813">Transport</keyword>
<feature type="chain" id="PRO_5046738449" evidence="10">
    <location>
        <begin position="23"/>
        <end position="1089"/>
    </location>
</feature>
<evidence type="ECO:0000313" key="14">
    <source>
        <dbReference type="Proteomes" id="UP000664628"/>
    </source>
</evidence>
<gene>
    <name evidence="13" type="ORF">J2I46_13160</name>
</gene>
<keyword evidence="10" id="KW-0732">Signal</keyword>
<evidence type="ECO:0000256" key="3">
    <source>
        <dbReference type="ARBA" id="ARBA00022452"/>
    </source>
</evidence>
<dbReference type="Pfam" id="PF13715">
    <property type="entry name" value="CarbopepD_reg_2"/>
    <property type="match status" value="1"/>
</dbReference>
<evidence type="ECO:0000259" key="11">
    <source>
        <dbReference type="Pfam" id="PF00593"/>
    </source>
</evidence>
<dbReference type="Gene3D" id="2.170.130.10">
    <property type="entry name" value="TonB-dependent receptor, plug domain"/>
    <property type="match status" value="1"/>
</dbReference>
<dbReference type="PROSITE" id="PS00018">
    <property type="entry name" value="EF_HAND_1"/>
    <property type="match status" value="1"/>
</dbReference>
<evidence type="ECO:0000256" key="9">
    <source>
        <dbReference type="RuleBase" id="RU003357"/>
    </source>
</evidence>
<dbReference type="NCBIfam" id="TIGR04056">
    <property type="entry name" value="OMP_RagA_SusC"/>
    <property type="match status" value="1"/>
</dbReference>
<organism evidence="13 14">
    <name type="scientific">Fibrella forsythiae</name>
    <dbReference type="NCBI Taxonomy" id="2817061"/>
    <lineage>
        <taxon>Bacteria</taxon>
        <taxon>Pseudomonadati</taxon>
        <taxon>Bacteroidota</taxon>
        <taxon>Cytophagia</taxon>
        <taxon>Cytophagales</taxon>
        <taxon>Spirosomataceae</taxon>
        <taxon>Fibrella</taxon>
    </lineage>
</organism>
<dbReference type="InterPro" id="IPR023997">
    <property type="entry name" value="TonB-dep_OMP_SusC/RagA_CS"/>
</dbReference>
<dbReference type="InterPro" id="IPR000531">
    <property type="entry name" value="Beta-barrel_TonB"/>
</dbReference>
<dbReference type="PROSITE" id="PS52016">
    <property type="entry name" value="TONB_DEPENDENT_REC_3"/>
    <property type="match status" value="1"/>
</dbReference>
<evidence type="ECO:0000256" key="1">
    <source>
        <dbReference type="ARBA" id="ARBA00004571"/>
    </source>
</evidence>
<dbReference type="RefSeq" id="WP_207329490.1">
    <property type="nucleotide sequence ID" value="NZ_JAFMYW010000003.1"/>
</dbReference>
<comment type="subcellular location">
    <subcellularLocation>
        <location evidence="1 8">Cell outer membrane</location>
        <topology evidence="1 8">Multi-pass membrane protein</topology>
    </subcellularLocation>
</comment>
<dbReference type="InterPro" id="IPR036942">
    <property type="entry name" value="Beta-barrel_TonB_sf"/>
</dbReference>
<dbReference type="Pfam" id="PF00593">
    <property type="entry name" value="TonB_dep_Rec_b-barrel"/>
    <property type="match status" value="1"/>
</dbReference>
<evidence type="ECO:0000313" key="13">
    <source>
        <dbReference type="EMBL" id="MBO0949538.1"/>
    </source>
</evidence>